<dbReference type="NCBIfam" id="TIGR00071">
    <property type="entry name" value="hisT_truA"/>
    <property type="match status" value="1"/>
</dbReference>
<dbReference type="HAMAP" id="MF_00171">
    <property type="entry name" value="TruA"/>
    <property type="match status" value="1"/>
</dbReference>
<accession>A0A4S4BVK7</accession>
<sequence length="270" mass="29821">MRNICMLVSYDGTGYYGYQSQPGGNTVQDHLEDAIRALTGEKLKIHGSGRTDAGVHAAGQVVHFHTESKIPAERWALALNTRLPDDIVVRAAVEVPLAFHSRRSAIRKTYKYAITSCRFPDVFDRKYVFHHPAPLRFSAMQEGLAHLLGEHDFSSFTSPLSTKPHHVRTLYEARLDLEPGGDGEIGQGRGKASLVVSGNGFLYNMVRIIAGTLMQVGEGKRRPEEMGIILAARNRAKAGPTAVPHGLTLMSVEYGPEWGIDWKAAILRRH</sequence>
<evidence type="ECO:0000256" key="3">
    <source>
        <dbReference type="ARBA" id="ARBA00023235"/>
    </source>
</evidence>
<dbReference type="EMBL" id="SSOB01000014">
    <property type="protein sequence ID" value="THF79190.1"/>
    <property type="molecule type" value="Genomic_DNA"/>
</dbReference>
<feature type="binding site" evidence="4 6">
    <location>
        <position position="110"/>
    </location>
    <ligand>
        <name>substrate</name>
    </ligand>
</feature>
<dbReference type="Gene3D" id="3.30.70.580">
    <property type="entry name" value="Pseudouridine synthase I, catalytic domain, N-terminal subdomain"/>
    <property type="match status" value="1"/>
</dbReference>
<dbReference type="GO" id="GO:0160147">
    <property type="term" value="F:tRNA pseudouridine(38-40) synthase activity"/>
    <property type="evidence" value="ECO:0007669"/>
    <property type="project" value="UniProtKB-EC"/>
</dbReference>
<dbReference type="SUPFAM" id="SSF55120">
    <property type="entry name" value="Pseudouridine synthase"/>
    <property type="match status" value="1"/>
</dbReference>
<evidence type="ECO:0000256" key="5">
    <source>
        <dbReference type="PIRSR" id="PIRSR001430-1"/>
    </source>
</evidence>
<comment type="catalytic activity">
    <reaction evidence="4 7">
        <text>uridine(38/39/40) in tRNA = pseudouridine(38/39/40) in tRNA</text>
        <dbReference type="Rhea" id="RHEA:22376"/>
        <dbReference type="Rhea" id="RHEA-COMP:10085"/>
        <dbReference type="Rhea" id="RHEA-COMP:10087"/>
        <dbReference type="ChEBI" id="CHEBI:65314"/>
        <dbReference type="ChEBI" id="CHEBI:65315"/>
        <dbReference type="EC" id="5.4.99.12"/>
    </reaction>
</comment>
<dbReference type="InterPro" id="IPR020103">
    <property type="entry name" value="PsdUridine_synth_cat_dom_sf"/>
</dbReference>
<evidence type="ECO:0000256" key="7">
    <source>
        <dbReference type="RuleBase" id="RU003792"/>
    </source>
</evidence>
<dbReference type="GO" id="GO:0003723">
    <property type="term" value="F:RNA binding"/>
    <property type="evidence" value="ECO:0007669"/>
    <property type="project" value="InterPro"/>
</dbReference>
<dbReference type="PIRSF" id="PIRSF001430">
    <property type="entry name" value="tRNA_psdUrid_synth"/>
    <property type="match status" value="1"/>
</dbReference>
<dbReference type="CDD" id="cd02570">
    <property type="entry name" value="PseudoU_synth_EcTruA"/>
    <property type="match status" value="1"/>
</dbReference>
<organism evidence="9 10">
    <name type="scientific">Cohnella fermenti</name>
    <dbReference type="NCBI Taxonomy" id="2565925"/>
    <lineage>
        <taxon>Bacteria</taxon>
        <taxon>Bacillati</taxon>
        <taxon>Bacillota</taxon>
        <taxon>Bacilli</taxon>
        <taxon>Bacillales</taxon>
        <taxon>Paenibacillaceae</taxon>
        <taxon>Cohnella</taxon>
    </lineage>
</organism>
<feature type="domain" description="Pseudouridine synthase I TruA alpha/beta" evidence="8">
    <location>
        <begin position="145"/>
        <end position="254"/>
    </location>
</feature>
<gene>
    <name evidence="4 9" type="primary">truA</name>
    <name evidence="9" type="ORF">E6C55_13255</name>
</gene>
<evidence type="ECO:0000313" key="9">
    <source>
        <dbReference type="EMBL" id="THF79190.1"/>
    </source>
</evidence>
<dbReference type="InterPro" id="IPR020095">
    <property type="entry name" value="PsdUridine_synth_TruA_C"/>
</dbReference>
<feature type="domain" description="Pseudouridine synthase I TruA alpha/beta" evidence="8">
    <location>
        <begin position="7"/>
        <end position="101"/>
    </location>
</feature>
<reference evidence="9 10" key="1">
    <citation type="submission" date="2019-04" db="EMBL/GenBank/DDBJ databases">
        <title>Cohnella sp. nov. isolated from preserved vegetables.</title>
        <authorList>
            <person name="Lin S.-Y."/>
            <person name="Hung M.-H."/>
            <person name="Young C.-C."/>
        </authorList>
    </citation>
    <scope>NUCLEOTIDE SEQUENCE [LARGE SCALE GENOMIC DNA]</scope>
    <source>
        <strain evidence="9 10">CC-MHH1044</strain>
    </source>
</reference>
<dbReference type="PANTHER" id="PTHR11142">
    <property type="entry name" value="PSEUDOURIDYLATE SYNTHASE"/>
    <property type="match status" value="1"/>
</dbReference>
<comment type="similarity">
    <text evidence="1 4 7">Belongs to the tRNA pseudouridine synthase TruA family.</text>
</comment>
<evidence type="ECO:0000256" key="2">
    <source>
        <dbReference type="ARBA" id="ARBA00022694"/>
    </source>
</evidence>
<dbReference type="GO" id="GO:0031119">
    <property type="term" value="P:tRNA pseudouridine synthesis"/>
    <property type="evidence" value="ECO:0007669"/>
    <property type="project" value="UniProtKB-UniRule"/>
</dbReference>
<evidence type="ECO:0000259" key="8">
    <source>
        <dbReference type="Pfam" id="PF01416"/>
    </source>
</evidence>
<dbReference type="OrthoDB" id="9811823at2"/>
<keyword evidence="10" id="KW-1185">Reference proteome</keyword>
<comment type="caution">
    <text evidence="4">Lacks conserved residue(s) required for the propagation of feature annotation.</text>
</comment>
<proteinExistence type="inferred from homology"/>
<dbReference type="AlphaFoldDB" id="A0A4S4BVK7"/>
<dbReference type="Pfam" id="PF01416">
    <property type="entry name" value="PseudoU_synth_1"/>
    <property type="match status" value="2"/>
</dbReference>
<protein>
    <recommendedName>
        <fullName evidence="4">tRNA pseudouridine synthase A</fullName>
        <ecNumber evidence="4">5.4.99.12</ecNumber>
    </recommendedName>
    <alternativeName>
        <fullName evidence="4">tRNA pseudouridine(38-40) synthase</fullName>
    </alternativeName>
    <alternativeName>
        <fullName evidence="4">tRNA pseudouridylate synthase I</fullName>
    </alternativeName>
    <alternativeName>
        <fullName evidence="4">tRNA-uridine isomerase I</fullName>
    </alternativeName>
</protein>
<dbReference type="InterPro" id="IPR001406">
    <property type="entry name" value="PsdUridine_synth_TruA"/>
</dbReference>
<dbReference type="Gene3D" id="3.30.70.660">
    <property type="entry name" value="Pseudouridine synthase I, catalytic domain, C-terminal subdomain"/>
    <property type="match status" value="1"/>
</dbReference>
<keyword evidence="2 4" id="KW-0819">tRNA processing</keyword>
<feature type="active site" description="Nucleophile" evidence="4 5">
    <location>
        <position position="52"/>
    </location>
</feature>
<comment type="caution">
    <text evidence="9">The sequence shown here is derived from an EMBL/GenBank/DDBJ whole genome shotgun (WGS) entry which is preliminary data.</text>
</comment>
<dbReference type="FunFam" id="3.30.70.580:FF:000001">
    <property type="entry name" value="tRNA pseudouridine synthase A"/>
    <property type="match status" value="1"/>
</dbReference>
<name>A0A4S4BVK7_9BACL</name>
<dbReference type="RefSeq" id="WP_136370289.1">
    <property type="nucleotide sequence ID" value="NZ_SSOB01000014.1"/>
</dbReference>
<dbReference type="InterPro" id="IPR020094">
    <property type="entry name" value="TruA/RsuA/RluB/E/F_N"/>
</dbReference>
<comment type="subunit">
    <text evidence="4">Homodimer.</text>
</comment>
<dbReference type="EC" id="5.4.99.12" evidence="4"/>
<dbReference type="PANTHER" id="PTHR11142:SF0">
    <property type="entry name" value="TRNA PSEUDOURIDINE SYNTHASE-LIKE 1"/>
    <property type="match status" value="1"/>
</dbReference>
<keyword evidence="3 4" id="KW-0413">Isomerase</keyword>
<evidence type="ECO:0000256" key="6">
    <source>
        <dbReference type="PIRSR" id="PIRSR001430-2"/>
    </source>
</evidence>
<comment type="function">
    <text evidence="4">Formation of pseudouridine at positions 38, 39 and 40 in the anticodon stem and loop of transfer RNAs.</text>
</comment>
<evidence type="ECO:0000256" key="1">
    <source>
        <dbReference type="ARBA" id="ARBA00009375"/>
    </source>
</evidence>
<evidence type="ECO:0000256" key="4">
    <source>
        <dbReference type="HAMAP-Rule" id="MF_00171"/>
    </source>
</evidence>
<evidence type="ECO:0000313" key="10">
    <source>
        <dbReference type="Proteomes" id="UP000310636"/>
    </source>
</evidence>
<dbReference type="InterPro" id="IPR020097">
    <property type="entry name" value="PsdUridine_synth_TruA_a/b_dom"/>
</dbReference>
<dbReference type="Proteomes" id="UP000310636">
    <property type="component" value="Unassembled WGS sequence"/>
</dbReference>